<keyword evidence="3" id="KW-1185">Reference proteome</keyword>
<dbReference type="InterPro" id="IPR017894">
    <property type="entry name" value="HTH_IS21_transposase_type"/>
</dbReference>
<dbReference type="Proteomes" id="UP000000256">
    <property type="component" value="Chromosome"/>
</dbReference>
<dbReference type="eggNOG" id="COG3464">
    <property type="taxonomic scope" value="Bacteria"/>
</dbReference>
<dbReference type="InterPro" id="IPR047951">
    <property type="entry name" value="Transpos_ISL3"/>
</dbReference>
<dbReference type="HOGENOM" id="CLU_029608_5_1_9"/>
<reference evidence="2 3" key="1">
    <citation type="journal article" date="2008" name="Appl. Environ. Microbiol.">
        <title>Hydrogenomics of the extremely thermophilic bacterium Caldicellulosiruptor saccharolyticus.</title>
        <authorList>
            <person name="van de Werken H.J."/>
            <person name="Verhaart M.R."/>
            <person name="VanFossen A.L."/>
            <person name="Willquist K."/>
            <person name="Lewis D.L."/>
            <person name="Nichols J.D."/>
            <person name="Goorissen H.P."/>
            <person name="Mongodin E.F."/>
            <person name="Nelson K.E."/>
            <person name="van Niel E.W."/>
            <person name="Stams A.J."/>
            <person name="Ward D.E."/>
            <person name="de Vos W.M."/>
            <person name="van der Oost J."/>
            <person name="Kelly R.M."/>
            <person name="Kengen S.W."/>
        </authorList>
    </citation>
    <scope>NUCLEOTIDE SEQUENCE [LARGE SCALE GENOMIC DNA]</scope>
    <source>
        <strain evidence="3">ATCC 43494 / DSM 8903 / Tp8T 6331</strain>
    </source>
</reference>
<evidence type="ECO:0000313" key="2">
    <source>
        <dbReference type="EMBL" id="ABP68283.1"/>
    </source>
</evidence>
<accession>A4XMZ8</accession>
<organism evidence="2 3">
    <name type="scientific">Caldicellulosiruptor saccharolyticus (strain ATCC 43494 / DSM 8903 / Tp8T 6331)</name>
    <dbReference type="NCBI Taxonomy" id="351627"/>
    <lineage>
        <taxon>Bacteria</taxon>
        <taxon>Bacillati</taxon>
        <taxon>Bacillota</taxon>
        <taxon>Bacillota incertae sedis</taxon>
        <taxon>Caldicellulosiruptorales</taxon>
        <taxon>Caldicellulosiruptoraceae</taxon>
        <taxon>Caldicellulosiruptor</taxon>
    </lineage>
</organism>
<dbReference type="InterPro" id="IPR002560">
    <property type="entry name" value="Transposase_DDE"/>
</dbReference>
<evidence type="ECO:0000259" key="1">
    <source>
        <dbReference type="PROSITE" id="PS50531"/>
    </source>
</evidence>
<dbReference type="Pfam" id="PF06056">
    <property type="entry name" value="Terminase_5"/>
    <property type="match status" value="1"/>
</dbReference>
<dbReference type="Gene3D" id="1.10.10.60">
    <property type="entry name" value="Homeodomain-like"/>
    <property type="match status" value="2"/>
</dbReference>
<feature type="domain" description="HTH IS21-type" evidence="1">
    <location>
        <begin position="328"/>
        <end position="391"/>
    </location>
</feature>
<dbReference type="InterPro" id="IPR029261">
    <property type="entry name" value="Transposase_Znf"/>
</dbReference>
<dbReference type="RefSeq" id="WP_011918201.1">
    <property type="nucleotide sequence ID" value="NC_009437.1"/>
</dbReference>
<dbReference type="PROSITE" id="PS50531">
    <property type="entry name" value="HTH_IS21"/>
    <property type="match status" value="1"/>
</dbReference>
<name>A4XMZ8_CALS8</name>
<dbReference type="OrthoDB" id="3193769at2"/>
<protein>
    <submittedName>
        <fullName evidence="2">Transposase, IS204/IS1001/IS1096/IS1165 family protein</fullName>
    </submittedName>
</protein>
<sequence>MEKYEIIDDTIYIYVKSKNSQATCPYCNQSSNKIHSYYSRSFQDLPIQDKKVVIVLKNRKLFCKNPECRKKTFAERFQFISDNAKRTKRLEDEILNISMNISSVAASKILRRNIANKLKSTICEMIKKAVLIDRDTVKRICIDDFALKRREKYATVMIDIESGKVIDILNSRDYDDVKQWLEEYPNIEVVCRDGSVAYSKAIKDSHCEAIQISDRFHLLKNLTDYCREYIKGEIKNKIKIEMPMVREAETKYSTETKKYHYKTKWELILAVKEMISDGCTINEVCRVLGLGNKTVIKYSKINESDKEKYDREPIGKSKQEDICKRKEELIEQAKLLRRKGYSITGISRELGLDRKTVKKYLESDGRFNHASKGRKFKSKLDNYKECILELFSKGYSGARIFEEIKQMGYDGSYSLVRNFIANINKERIFLEDRNEAIKTVERKSLISLLYRGIEEQKAITAEELEKVMEIYPQLKVVYRLVKQFKEILLNKEVFKVEQWLKESEELDIPELNSFVSGVKRDYEAVRNCIMYEYSNGLAEGVINKIKIIKRIMYGRCSFEMLRSKVLLFNFN</sequence>
<proteinExistence type="predicted"/>
<dbReference type="Pfam" id="PF14690">
    <property type="entry name" value="Zn_ribbon_ISL3"/>
    <property type="match status" value="1"/>
</dbReference>
<dbReference type="AlphaFoldDB" id="A4XMZ8"/>
<dbReference type="eggNOG" id="COG4584">
    <property type="taxonomic scope" value="Bacteria"/>
</dbReference>
<evidence type="ECO:0000313" key="3">
    <source>
        <dbReference type="Proteomes" id="UP000000256"/>
    </source>
</evidence>
<dbReference type="NCBIfam" id="NF033550">
    <property type="entry name" value="transpos_ISL3"/>
    <property type="match status" value="1"/>
</dbReference>
<dbReference type="InterPro" id="IPR010332">
    <property type="entry name" value="ATPase_terminase-su_N"/>
</dbReference>
<dbReference type="EMBL" id="CP000679">
    <property type="protein sequence ID" value="ABP68283.1"/>
    <property type="molecule type" value="Genomic_DNA"/>
</dbReference>
<dbReference type="PANTHER" id="PTHR33498:SF1">
    <property type="entry name" value="TRANSPOSASE FOR INSERTION SEQUENCE ELEMENT IS1557"/>
    <property type="match status" value="1"/>
</dbReference>
<dbReference type="PANTHER" id="PTHR33498">
    <property type="entry name" value="TRANSPOSASE FOR INSERTION SEQUENCE ELEMENT IS1557"/>
    <property type="match status" value="1"/>
</dbReference>
<dbReference type="KEGG" id="csc:Csac_2714"/>
<gene>
    <name evidence="2" type="ordered locus">Csac_2714</name>
</gene>
<dbReference type="Pfam" id="PF01610">
    <property type="entry name" value="DDE_Tnp_ISL3"/>
    <property type="match status" value="2"/>
</dbReference>